<keyword evidence="4 9" id="KW-0946">Virion</keyword>
<evidence type="ECO:0000256" key="5">
    <source>
        <dbReference type="ARBA" id="ARBA00022884"/>
    </source>
</evidence>
<comment type="function">
    <text evidence="9">Encapsidates the genome, protecting it from nucleases. The encapsidated genomic RNA is termed the nucleocapsid (NC) and serves as template for viral transcription and replication.</text>
</comment>
<keyword evidence="2 9" id="KW-1139">Helical capsid protein</keyword>
<organism evidence="10">
    <name type="scientific">Xiangshan rhabdo-like virus 3</name>
    <dbReference type="NCBI Taxonomy" id="2886226"/>
    <lineage>
        <taxon>Viruses</taxon>
        <taxon>Riboviria</taxon>
        <taxon>Orthornavirae</taxon>
        <taxon>Negarnaviricota</taxon>
        <taxon>Haploviricotina</taxon>
        <taxon>Monjiviricetes</taxon>
        <taxon>Mononegavirales</taxon>
        <taxon>Rhabdoviridae</taxon>
        <taxon>Deltarhabdovirinae</taxon>
        <taxon>Alphahymrhavirus</taxon>
        <taxon>Alphahymrhavirus xiangshan</taxon>
    </lineage>
</organism>
<evidence type="ECO:0000256" key="4">
    <source>
        <dbReference type="ARBA" id="ARBA00022844"/>
    </source>
</evidence>
<evidence type="ECO:0000256" key="1">
    <source>
        <dbReference type="ARBA" id="ARBA00014389"/>
    </source>
</evidence>
<dbReference type="InterPro" id="IPR004902">
    <property type="entry name" value="Rhabdo_ncap_2"/>
</dbReference>
<dbReference type="GO" id="GO:0003723">
    <property type="term" value="F:RNA binding"/>
    <property type="evidence" value="ECO:0007669"/>
    <property type="project" value="UniProtKB-UniRule"/>
</dbReference>
<keyword evidence="7 9" id="KW-0687">Ribonucleoprotein</keyword>
<dbReference type="GO" id="GO:1990904">
    <property type="term" value="C:ribonucleoprotein complex"/>
    <property type="evidence" value="ECO:0007669"/>
    <property type="project" value="UniProtKB-UniRule"/>
</dbReference>
<evidence type="ECO:0000256" key="9">
    <source>
        <dbReference type="RuleBase" id="RU369108"/>
    </source>
</evidence>
<keyword evidence="5 9" id="KW-0694">RNA-binding</keyword>
<comment type="subunit">
    <text evidence="9">Homomultimerizes to form the nucleocapsid. Binds to viral genomic RNA.</text>
</comment>
<evidence type="ECO:0000313" key="10">
    <source>
        <dbReference type="EMBL" id="UDL13989.1"/>
    </source>
</evidence>
<proteinExistence type="inferred from homology"/>
<evidence type="ECO:0000256" key="3">
    <source>
        <dbReference type="ARBA" id="ARBA00022561"/>
    </source>
</evidence>
<reference evidence="10" key="1">
    <citation type="submission" date="2021-09" db="EMBL/GenBank/DDBJ databases">
        <authorList>
            <person name="Li N.N."/>
        </authorList>
    </citation>
    <scope>NUCLEOTIDE SEQUENCE</scope>
    <source>
        <strain evidence="10">Novel_25</strain>
    </source>
</reference>
<dbReference type="EMBL" id="OK491501">
    <property type="protein sequence ID" value="UDL13989.1"/>
    <property type="molecule type" value="Viral_cRNA"/>
</dbReference>
<keyword evidence="6 9" id="KW-0543">Viral nucleoprotein</keyword>
<keyword evidence="3 9" id="KW-0167">Capsid protein</keyword>
<sequence>MAISQLEAHLQNKLLSIEGTTKDIIKPTAPRLEGWNDGVLHQLRADISFPPTVYNRALLPTILRRFYRFYLTGIIPENDTIQATVYDVVALAETDRAPIWRANDNVEAGFYPPNESECADLYQLAMGAIPELVYLNENWTQNQREEYQALMAQYEQASSLRFRDHVEATIMEIDVNRGASKAEKELVRLSGFLAMTLLRFATKNVTQMGNAFLKRQYGANLSAIAGWPAGRAFSPPCVTCLDVCERGLQKGQYHTSKIFIMLAYEFTIASLPGYANPSALGYICASVLTHTARNGLGMIQMLEAVTLITRKNWQTLLDMTYCSATSRSWDYIMDFFSSQQKLDNLQYSFNWARIIEHGYFRGLSPKENVFLATLFASVIEVIQGPGVWNANWALGLAGIDNDAKLMGRELYHMCSENLETIEDTAGSKALIDRSKARKTVEHRENGVVDNIDDGDWN</sequence>
<dbReference type="GO" id="GO:0019029">
    <property type="term" value="C:helical viral capsid"/>
    <property type="evidence" value="ECO:0007669"/>
    <property type="project" value="UniProtKB-UniRule"/>
</dbReference>
<protein>
    <recommendedName>
        <fullName evidence="1 9">Nucleoprotein</fullName>
        <shortName evidence="9">NP</shortName>
        <shortName evidence="9">Protein N</shortName>
    </recommendedName>
    <alternativeName>
        <fullName evidence="8 9">Nucleocapsid protein</fullName>
    </alternativeName>
</protein>
<keyword evidence="9" id="KW-1035">Host cytoplasm</keyword>
<evidence type="ECO:0000256" key="6">
    <source>
        <dbReference type="ARBA" id="ARBA00023086"/>
    </source>
</evidence>
<comment type="subcellular location">
    <subcellularLocation>
        <location evidence="9">Virion</location>
    </subcellularLocation>
    <subcellularLocation>
        <location evidence="9">Host cytoplasm</location>
    </subcellularLocation>
</comment>
<dbReference type="GO" id="GO:0030430">
    <property type="term" value="C:host cell cytoplasm"/>
    <property type="evidence" value="ECO:0007669"/>
    <property type="project" value="UniProtKB-SubCell"/>
</dbReference>
<evidence type="ECO:0000256" key="7">
    <source>
        <dbReference type="ARBA" id="ARBA00023274"/>
    </source>
</evidence>
<comment type="similarity">
    <text evidence="9">Belongs to the nucleorhabdovirus nucleocapsid protein family.</text>
</comment>
<dbReference type="GO" id="GO:0019013">
    <property type="term" value="C:viral nucleocapsid"/>
    <property type="evidence" value="ECO:0007669"/>
    <property type="project" value="UniProtKB-UniRule"/>
</dbReference>
<evidence type="ECO:0000256" key="2">
    <source>
        <dbReference type="ARBA" id="ARBA00022497"/>
    </source>
</evidence>
<name>A0A8K1YQP9_9RHAB</name>
<evidence type="ECO:0000256" key="8">
    <source>
        <dbReference type="ARBA" id="ARBA00033344"/>
    </source>
</evidence>
<dbReference type="Pfam" id="PF03216">
    <property type="entry name" value="Rhabdo_ncap_2"/>
    <property type="match status" value="1"/>
</dbReference>
<accession>A0A8K1YQP9</accession>